<sequence length="185" mass="20475">MNSPSSSIGSCSSTTSKTLCLICDELPAMYTIAANNNAGDGTKPCGHHYCVQCLIKHVSSSASGDQFSPTHQPRCPFCVRDICGFLPLDSANSSLQLVRQKDFDGTIGEITNPYTDEKLMGTVYQDLTYLSILRMEEQIPPVIPFEKMSPVHAEPSCPPHRYTWVECDLHFLTVQGIVRHEARNH</sequence>
<accession>A0A226EU29</accession>
<dbReference type="EMBL" id="LNIX01000002">
    <property type="protein sequence ID" value="OXA60321.1"/>
    <property type="molecule type" value="Genomic_DNA"/>
</dbReference>
<reference evidence="6 7" key="1">
    <citation type="submission" date="2015-12" db="EMBL/GenBank/DDBJ databases">
        <title>The genome of Folsomia candida.</title>
        <authorList>
            <person name="Faddeeva A."/>
            <person name="Derks M.F."/>
            <person name="Anvar Y."/>
            <person name="Smit S."/>
            <person name="Van Straalen N."/>
            <person name="Roelofs D."/>
        </authorList>
    </citation>
    <scope>NUCLEOTIDE SEQUENCE [LARGE SCALE GENOMIC DNA]</scope>
    <source>
        <strain evidence="6 7">VU population</strain>
        <tissue evidence="6">Whole body</tissue>
    </source>
</reference>
<dbReference type="InterPro" id="IPR013083">
    <property type="entry name" value="Znf_RING/FYVE/PHD"/>
</dbReference>
<name>A0A226EU29_FOLCA</name>
<keyword evidence="1" id="KW-0479">Metal-binding</keyword>
<dbReference type="InterPro" id="IPR018957">
    <property type="entry name" value="Znf_C3HC4_RING-type"/>
</dbReference>
<evidence type="ECO:0000256" key="1">
    <source>
        <dbReference type="ARBA" id="ARBA00022723"/>
    </source>
</evidence>
<dbReference type="SUPFAM" id="SSF57850">
    <property type="entry name" value="RING/U-box"/>
    <property type="match status" value="1"/>
</dbReference>
<dbReference type="PROSITE" id="PS00518">
    <property type="entry name" value="ZF_RING_1"/>
    <property type="match status" value="1"/>
</dbReference>
<evidence type="ECO:0000256" key="2">
    <source>
        <dbReference type="ARBA" id="ARBA00022771"/>
    </source>
</evidence>
<gene>
    <name evidence="6" type="ORF">Fcan01_04654</name>
</gene>
<keyword evidence="7" id="KW-1185">Reference proteome</keyword>
<evidence type="ECO:0000313" key="6">
    <source>
        <dbReference type="EMBL" id="OXA60321.1"/>
    </source>
</evidence>
<evidence type="ECO:0000259" key="5">
    <source>
        <dbReference type="PROSITE" id="PS50089"/>
    </source>
</evidence>
<feature type="domain" description="RING-type" evidence="5">
    <location>
        <begin position="20"/>
        <end position="78"/>
    </location>
</feature>
<evidence type="ECO:0000256" key="3">
    <source>
        <dbReference type="ARBA" id="ARBA00022833"/>
    </source>
</evidence>
<protein>
    <submittedName>
        <fullName evidence="6">DNA repair protein RAD5</fullName>
    </submittedName>
</protein>
<dbReference type="GO" id="GO:0008270">
    <property type="term" value="F:zinc ion binding"/>
    <property type="evidence" value="ECO:0007669"/>
    <property type="project" value="UniProtKB-KW"/>
</dbReference>
<organism evidence="6 7">
    <name type="scientific">Folsomia candida</name>
    <name type="common">Springtail</name>
    <dbReference type="NCBI Taxonomy" id="158441"/>
    <lineage>
        <taxon>Eukaryota</taxon>
        <taxon>Metazoa</taxon>
        <taxon>Ecdysozoa</taxon>
        <taxon>Arthropoda</taxon>
        <taxon>Hexapoda</taxon>
        <taxon>Collembola</taxon>
        <taxon>Entomobryomorpha</taxon>
        <taxon>Isotomoidea</taxon>
        <taxon>Isotomidae</taxon>
        <taxon>Proisotominae</taxon>
        <taxon>Folsomia</taxon>
    </lineage>
</organism>
<proteinExistence type="predicted"/>
<dbReference type="SMART" id="SM00184">
    <property type="entry name" value="RING"/>
    <property type="match status" value="1"/>
</dbReference>
<dbReference type="PROSITE" id="PS50089">
    <property type="entry name" value="ZF_RING_2"/>
    <property type="match status" value="1"/>
</dbReference>
<comment type="caution">
    <text evidence="6">The sequence shown here is derived from an EMBL/GenBank/DDBJ whole genome shotgun (WGS) entry which is preliminary data.</text>
</comment>
<evidence type="ECO:0000256" key="4">
    <source>
        <dbReference type="PROSITE-ProRule" id="PRU00175"/>
    </source>
</evidence>
<dbReference type="Pfam" id="PF00097">
    <property type="entry name" value="zf-C3HC4"/>
    <property type="match status" value="1"/>
</dbReference>
<dbReference type="Gene3D" id="3.30.40.10">
    <property type="entry name" value="Zinc/RING finger domain, C3HC4 (zinc finger)"/>
    <property type="match status" value="1"/>
</dbReference>
<dbReference type="InterPro" id="IPR017907">
    <property type="entry name" value="Znf_RING_CS"/>
</dbReference>
<keyword evidence="2 4" id="KW-0863">Zinc-finger</keyword>
<dbReference type="Proteomes" id="UP000198287">
    <property type="component" value="Unassembled WGS sequence"/>
</dbReference>
<keyword evidence="3" id="KW-0862">Zinc</keyword>
<dbReference type="InterPro" id="IPR001841">
    <property type="entry name" value="Znf_RING"/>
</dbReference>
<dbReference type="AlphaFoldDB" id="A0A226EU29"/>
<evidence type="ECO:0000313" key="7">
    <source>
        <dbReference type="Proteomes" id="UP000198287"/>
    </source>
</evidence>